<dbReference type="InterPro" id="IPR050523">
    <property type="entry name" value="AKR_Detox_Biosynth"/>
</dbReference>
<dbReference type="PANTHER" id="PTHR43364">
    <property type="entry name" value="NADH-SPECIFIC METHYLGLYOXAL REDUCTASE-RELATED"/>
    <property type="match status" value="1"/>
</dbReference>
<evidence type="ECO:0000256" key="1">
    <source>
        <dbReference type="ARBA" id="ARBA00023002"/>
    </source>
</evidence>
<feature type="domain" description="NADP-dependent oxidoreductase" evidence="2">
    <location>
        <begin position="7"/>
        <end position="147"/>
    </location>
</feature>
<organism evidence="3">
    <name type="scientific">marine metagenome</name>
    <dbReference type="NCBI Taxonomy" id="408172"/>
    <lineage>
        <taxon>unclassified sequences</taxon>
        <taxon>metagenomes</taxon>
        <taxon>ecological metagenomes</taxon>
    </lineage>
</organism>
<dbReference type="InterPro" id="IPR023210">
    <property type="entry name" value="NADP_OxRdtase_dom"/>
</dbReference>
<feature type="non-terminal residue" evidence="3">
    <location>
        <position position="1"/>
    </location>
</feature>
<evidence type="ECO:0000313" key="3">
    <source>
        <dbReference type="EMBL" id="SVC77924.1"/>
    </source>
</evidence>
<dbReference type="InterPro" id="IPR036812">
    <property type="entry name" value="NAD(P)_OxRdtase_dom_sf"/>
</dbReference>
<keyword evidence="1" id="KW-0560">Oxidoreductase</keyword>
<accession>A0A382PX55</accession>
<dbReference type="SUPFAM" id="SSF51430">
    <property type="entry name" value="NAD(P)-linked oxidoreductase"/>
    <property type="match status" value="1"/>
</dbReference>
<protein>
    <recommendedName>
        <fullName evidence="2">NADP-dependent oxidoreductase domain-containing protein</fullName>
    </recommendedName>
</protein>
<sequence>RRINAQPLIAVQNPYSLMNRTQEDELFPMIRETGVGLMAYSPLGVGLLSGTYKHGEVPDDSTLWGSRRQGQIATYMRGKAGRVITAVNDVAHELGVSMPQVAMAWVMSHSEVTVAISGADTVEQITDVAGALELTLPDEMIAKLDNVSYGMRAVLDGADDDFEDDD</sequence>
<dbReference type="GO" id="GO:0016491">
    <property type="term" value="F:oxidoreductase activity"/>
    <property type="evidence" value="ECO:0007669"/>
    <property type="project" value="UniProtKB-KW"/>
</dbReference>
<dbReference type="EMBL" id="UINC01110425">
    <property type="protein sequence ID" value="SVC77924.1"/>
    <property type="molecule type" value="Genomic_DNA"/>
</dbReference>
<dbReference type="AlphaFoldDB" id="A0A382PX55"/>
<evidence type="ECO:0000259" key="2">
    <source>
        <dbReference type="Pfam" id="PF00248"/>
    </source>
</evidence>
<reference evidence="3" key="1">
    <citation type="submission" date="2018-05" db="EMBL/GenBank/DDBJ databases">
        <authorList>
            <person name="Lanie J.A."/>
            <person name="Ng W.-L."/>
            <person name="Kazmierczak K.M."/>
            <person name="Andrzejewski T.M."/>
            <person name="Davidsen T.M."/>
            <person name="Wayne K.J."/>
            <person name="Tettelin H."/>
            <person name="Glass J.I."/>
            <person name="Rusch D."/>
            <person name="Podicherti R."/>
            <person name="Tsui H.-C.T."/>
            <person name="Winkler M.E."/>
        </authorList>
    </citation>
    <scope>NUCLEOTIDE SEQUENCE</scope>
</reference>
<dbReference type="Gene3D" id="3.20.20.100">
    <property type="entry name" value="NADP-dependent oxidoreductase domain"/>
    <property type="match status" value="1"/>
</dbReference>
<name>A0A382PX55_9ZZZZ</name>
<dbReference type="PANTHER" id="PTHR43364:SF4">
    <property type="entry name" value="NAD(P)-LINKED OXIDOREDUCTASE SUPERFAMILY PROTEIN"/>
    <property type="match status" value="1"/>
</dbReference>
<dbReference type="Pfam" id="PF00248">
    <property type="entry name" value="Aldo_ket_red"/>
    <property type="match status" value="1"/>
</dbReference>
<gene>
    <name evidence="3" type="ORF">METZ01_LOCUS330778</name>
</gene>
<proteinExistence type="predicted"/>
<dbReference type="GO" id="GO:0005829">
    <property type="term" value="C:cytosol"/>
    <property type="evidence" value="ECO:0007669"/>
    <property type="project" value="TreeGrafter"/>
</dbReference>